<proteinExistence type="predicted"/>
<reference evidence="3" key="1">
    <citation type="journal article" date="2013" name="Genome Biol.">
        <title>Draft genome of the mountain pine beetle, Dendroctonus ponderosae Hopkins, a major forest pest.</title>
        <authorList>
            <person name="Keeling C.I."/>
            <person name="Yuen M.M."/>
            <person name="Liao N.Y."/>
            <person name="Docking T.R."/>
            <person name="Chan S.K."/>
            <person name="Taylor G.A."/>
            <person name="Palmquist D.L."/>
            <person name="Jackman S.D."/>
            <person name="Nguyen A."/>
            <person name="Li M."/>
            <person name="Henderson H."/>
            <person name="Janes J.K."/>
            <person name="Zhao Y."/>
            <person name="Pandoh P."/>
            <person name="Moore R."/>
            <person name="Sperling F.A."/>
            <person name="Huber D.P."/>
            <person name="Birol I."/>
            <person name="Jones S.J."/>
            <person name="Bohlmann J."/>
        </authorList>
    </citation>
    <scope>NUCLEOTIDE SEQUENCE</scope>
</reference>
<feature type="region of interest" description="Disordered" evidence="1">
    <location>
        <begin position="297"/>
        <end position="317"/>
    </location>
</feature>
<dbReference type="Proteomes" id="UP000019118">
    <property type="component" value="Unassembled WGS sequence"/>
</dbReference>
<dbReference type="KEGG" id="dpa:109546457"/>
<feature type="region of interest" description="Disordered" evidence="1">
    <location>
        <begin position="430"/>
        <end position="467"/>
    </location>
</feature>
<evidence type="ECO:0000256" key="1">
    <source>
        <dbReference type="SAM" id="MobiDB-lite"/>
    </source>
</evidence>
<sequence length="526" mass="59442">MCDNNEQSDGNSPDDFLDSENFKSFIAQDVAVNSHVKVSTNRQKFSQPSTLLERGDGFSLESTPQLTVRYRKNNRSSTMDDSRRFSCGSLVARRTSIVATTKQNDLPVENVYSQNKIATLQWQLREVEKSRELYKAVMKQVVTFLEKAHVSLEHLGTRLNRKNSVPRSKSEHYIVSEHHNTTQSQKALVEEHIASWAQNKKQEHHPDEIPPEKLSQEAFRLMRTAQSLLRTQEPNFAGSDQAEDPSDIEFLAQLAKEFPRSDEKPERSNSFSLTPKLIQPEHDLKISTAINRKLSLQLNGRRKNSPSELNRDYLGNTECHSLPPVIDRLECTIEANPLRNSGNEFLETNRKDKSPSSPATASISSMEDESGFSSMNSFQDIGVPLINSTAVGEVSARSILLKSMLHNQTDYTLIHNEFEHCRSWQESTMTTSLLHSEQRRHQKGPLKTSDRMSPCPEKKQHSLSDVKLWQKPATVQPDSASFSESGKAVEDLKSVASSASFQGNHKRWHSSPDKKTASSSLKVLWV</sequence>
<feature type="region of interest" description="Disordered" evidence="1">
    <location>
        <begin position="342"/>
        <end position="371"/>
    </location>
</feature>
<evidence type="ECO:0000313" key="3">
    <source>
        <dbReference type="Proteomes" id="UP000019118"/>
    </source>
</evidence>
<accession>A0AAR5QIC2</accession>
<reference evidence="2" key="2">
    <citation type="submission" date="2024-08" db="UniProtKB">
        <authorList>
            <consortium name="EnsemblMetazoa"/>
        </authorList>
    </citation>
    <scope>IDENTIFICATION</scope>
</reference>
<dbReference type="GeneID" id="109546457"/>
<protein>
    <submittedName>
        <fullName evidence="2">Uncharacterized protein</fullName>
    </submittedName>
</protein>
<dbReference type="AlphaFoldDB" id="A0AAR5QIC2"/>
<feature type="compositionally biased region" description="Low complexity" evidence="1">
    <location>
        <begin position="355"/>
        <end position="365"/>
    </location>
</feature>
<evidence type="ECO:0000313" key="2">
    <source>
        <dbReference type="EnsemblMetazoa" id="XP_019772980.1"/>
    </source>
</evidence>
<keyword evidence="3" id="KW-1185">Reference proteome</keyword>
<dbReference type="EnsemblMetazoa" id="XM_019917421.1">
    <property type="protein sequence ID" value="XP_019772980.1"/>
    <property type="gene ID" value="LOC109546457"/>
</dbReference>
<name>A0AAR5QIC2_DENPD</name>
<feature type="region of interest" description="Disordered" evidence="1">
    <location>
        <begin position="493"/>
        <end position="520"/>
    </location>
</feature>
<organism evidence="2 3">
    <name type="scientific">Dendroctonus ponderosae</name>
    <name type="common">Mountain pine beetle</name>
    <dbReference type="NCBI Taxonomy" id="77166"/>
    <lineage>
        <taxon>Eukaryota</taxon>
        <taxon>Metazoa</taxon>
        <taxon>Ecdysozoa</taxon>
        <taxon>Arthropoda</taxon>
        <taxon>Hexapoda</taxon>
        <taxon>Insecta</taxon>
        <taxon>Pterygota</taxon>
        <taxon>Neoptera</taxon>
        <taxon>Endopterygota</taxon>
        <taxon>Coleoptera</taxon>
        <taxon>Polyphaga</taxon>
        <taxon>Cucujiformia</taxon>
        <taxon>Curculionidae</taxon>
        <taxon>Scolytinae</taxon>
        <taxon>Dendroctonus</taxon>
    </lineage>
</organism>